<dbReference type="Proteomes" id="UP000305067">
    <property type="component" value="Unassembled WGS sequence"/>
</dbReference>
<feature type="compositionally biased region" description="Low complexity" evidence="1">
    <location>
        <begin position="319"/>
        <end position="328"/>
    </location>
</feature>
<gene>
    <name evidence="2" type="ORF">BDV98DRAFT_579833</name>
</gene>
<reference evidence="2 3" key="1">
    <citation type="journal article" date="2019" name="Nat. Ecol. Evol.">
        <title>Megaphylogeny resolves global patterns of mushroom evolution.</title>
        <authorList>
            <person name="Varga T."/>
            <person name="Krizsan K."/>
            <person name="Foldi C."/>
            <person name="Dima B."/>
            <person name="Sanchez-Garcia M."/>
            <person name="Sanchez-Ramirez S."/>
            <person name="Szollosi G.J."/>
            <person name="Szarkandi J.G."/>
            <person name="Papp V."/>
            <person name="Albert L."/>
            <person name="Andreopoulos W."/>
            <person name="Angelini C."/>
            <person name="Antonin V."/>
            <person name="Barry K.W."/>
            <person name="Bougher N.L."/>
            <person name="Buchanan P."/>
            <person name="Buyck B."/>
            <person name="Bense V."/>
            <person name="Catcheside P."/>
            <person name="Chovatia M."/>
            <person name="Cooper J."/>
            <person name="Damon W."/>
            <person name="Desjardin D."/>
            <person name="Finy P."/>
            <person name="Geml J."/>
            <person name="Haridas S."/>
            <person name="Hughes K."/>
            <person name="Justo A."/>
            <person name="Karasinski D."/>
            <person name="Kautmanova I."/>
            <person name="Kiss B."/>
            <person name="Kocsube S."/>
            <person name="Kotiranta H."/>
            <person name="LaButti K.M."/>
            <person name="Lechner B.E."/>
            <person name="Liimatainen K."/>
            <person name="Lipzen A."/>
            <person name="Lukacs Z."/>
            <person name="Mihaltcheva S."/>
            <person name="Morgado L.N."/>
            <person name="Niskanen T."/>
            <person name="Noordeloos M.E."/>
            <person name="Ohm R.A."/>
            <person name="Ortiz-Santana B."/>
            <person name="Ovrebo C."/>
            <person name="Racz N."/>
            <person name="Riley R."/>
            <person name="Savchenko A."/>
            <person name="Shiryaev A."/>
            <person name="Soop K."/>
            <person name="Spirin V."/>
            <person name="Szebenyi C."/>
            <person name="Tomsovsky M."/>
            <person name="Tulloss R.E."/>
            <person name="Uehling J."/>
            <person name="Grigoriev I.V."/>
            <person name="Vagvolgyi C."/>
            <person name="Papp T."/>
            <person name="Martin F.M."/>
            <person name="Miettinen O."/>
            <person name="Hibbett D.S."/>
            <person name="Nagy L.G."/>
        </authorList>
    </citation>
    <scope>NUCLEOTIDE SEQUENCE [LARGE SCALE GENOMIC DNA]</scope>
    <source>
        <strain evidence="2 3">CBS 309.79</strain>
    </source>
</reference>
<protein>
    <submittedName>
        <fullName evidence="2">Uncharacterized protein</fullName>
    </submittedName>
</protein>
<feature type="region of interest" description="Disordered" evidence="1">
    <location>
        <begin position="156"/>
        <end position="253"/>
    </location>
</feature>
<organism evidence="2 3">
    <name type="scientific">Pterulicium gracile</name>
    <dbReference type="NCBI Taxonomy" id="1884261"/>
    <lineage>
        <taxon>Eukaryota</taxon>
        <taxon>Fungi</taxon>
        <taxon>Dikarya</taxon>
        <taxon>Basidiomycota</taxon>
        <taxon>Agaricomycotina</taxon>
        <taxon>Agaricomycetes</taxon>
        <taxon>Agaricomycetidae</taxon>
        <taxon>Agaricales</taxon>
        <taxon>Pleurotineae</taxon>
        <taxon>Pterulaceae</taxon>
        <taxon>Pterulicium</taxon>
    </lineage>
</organism>
<proteinExistence type="predicted"/>
<dbReference type="AlphaFoldDB" id="A0A5C3QUM5"/>
<name>A0A5C3QUM5_9AGAR</name>
<feature type="compositionally biased region" description="Low complexity" evidence="1">
    <location>
        <begin position="172"/>
        <end position="189"/>
    </location>
</feature>
<keyword evidence="3" id="KW-1185">Reference proteome</keyword>
<evidence type="ECO:0000313" key="2">
    <source>
        <dbReference type="EMBL" id="TFL05645.1"/>
    </source>
</evidence>
<feature type="compositionally biased region" description="Low complexity" evidence="1">
    <location>
        <begin position="295"/>
        <end position="304"/>
    </location>
</feature>
<evidence type="ECO:0000256" key="1">
    <source>
        <dbReference type="SAM" id="MobiDB-lite"/>
    </source>
</evidence>
<accession>A0A5C3QUM5</accession>
<feature type="region of interest" description="Disordered" evidence="1">
    <location>
        <begin position="295"/>
        <end position="331"/>
    </location>
</feature>
<feature type="compositionally biased region" description="Polar residues" evidence="1">
    <location>
        <begin position="156"/>
        <end position="169"/>
    </location>
</feature>
<evidence type="ECO:0000313" key="3">
    <source>
        <dbReference type="Proteomes" id="UP000305067"/>
    </source>
</evidence>
<sequence>MHDDHALQVPLWFMPEMTAVHVCTTYNLCTLRIAGRVRIKTFFSIIATPPPTSPYSSQLSSRAFTSLSPETLRRLHPQVAQHLTTFPPIPTALLKRMRSVHKFCPIAHHLGSNRSQVRKHCFQAQAGLIANDAPHVQRLPLSYSLYLPNQHSQIQSSEAPVNVANTSPIPGSAPTSTATGTSSAQASRALHQSAANARHVPSRPLSFLTHLPTPPATLNHTRKSPTPPRRQRSHPKLPQITTLKSSPPPGRGSLLVTLRKLERSVAGLTLDDGDARAALVLTLCRRYRSQLARGFSPSSSSVFSANTWPLEQPPRRRSLSSSTPTPSYVEPPPPAYASLSAATWEGGSVSSAAPLKLPGFMVVDGGTGTLSGPVYQTWASGKRPSITWAPRSAGWVSAVQDMDDVLFGPA</sequence>
<dbReference type="EMBL" id="ML178816">
    <property type="protein sequence ID" value="TFL05645.1"/>
    <property type="molecule type" value="Genomic_DNA"/>
</dbReference>